<protein>
    <submittedName>
        <fullName evidence="3">Uncharacterized protein</fullName>
    </submittedName>
</protein>
<organism evidence="3 4">
    <name type="scientific">Roseofilum acuticapitatum BLCC-M154</name>
    <dbReference type="NCBI Taxonomy" id="3022444"/>
    <lineage>
        <taxon>Bacteria</taxon>
        <taxon>Bacillati</taxon>
        <taxon>Cyanobacteriota</taxon>
        <taxon>Cyanophyceae</taxon>
        <taxon>Desertifilales</taxon>
        <taxon>Desertifilaceae</taxon>
        <taxon>Roseofilum</taxon>
        <taxon>Roseofilum acuticapitatum</taxon>
    </lineage>
</organism>
<evidence type="ECO:0000313" key="4">
    <source>
        <dbReference type="Proteomes" id="UP001235303"/>
    </source>
</evidence>
<feature type="coiled-coil region" evidence="1">
    <location>
        <begin position="55"/>
        <end position="88"/>
    </location>
</feature>
<keyword evidence="4" id="KW-1185">Reference proteome</keyword>
<accession>A0ABT7ASC2</accession>
<reference evidence="3 4" key="1">
    <citation type="submission" date="2023-01" db="EMBL/GenBank/DDBJ databases">
        <title>Novel diversity within Roseofilum (Cyanobacteria; Desertifilaceae) from marine benthic mats with descriptions of four novel species.</title>
        <authorList>
            <person name="Wang Y."/>
            <person name="Berthold D.E."/>
            <person name="Hu J."/>
            <person name="Lefler F.W."/>
            <person name="Laughinghouse H.D. IV."/>
        </authorList>
    </citation>
    <scope>NUCLEOTIDE SEQUENCE [LARGE SCALE GENOMIC DNA]</scope>
    <source>
        <strain evidence="3 4">BLCC-M154</strain>
    </source>
</reference>
<dbReference type="PROSITE" id="PS51257">
    <property type="entry name" value="PROKAR_LIPOPROTEIN"/>
    <property type="match status" value="1"/>
</dbReference>
<gene>
    <name evidence="3" type="ORF">PMG71_10220</name>
</gene>
<evidence type="ECO:0000313" key="3">
    <source>
        <dbReference type="EMBL" id="MDJ1169800.1"/>
    </source>
</evidence>
<keyword evidence="2" id="KW-0472">Membrane</keyword>
<keyword evidence="1" id="KW-0175">Coiled coil</keyword>
<keyword evidence="2" id="KW-0812">Transmembrane</keyword>
<proteinExistence type="predicted"/>
<dbReference type="EMBL" id="JAQOSP010000068">
    <property type="protein sequence ID" value="MDJ1169800.1"/>
    <property type="molecule type" value="Genomic_DNA"/>
</dbReference>
<evidence type="ECO:0000256" key="2">
    <source>
        <dbReference type="SAM" id="Phobius"/>
    </source>
</evidence>
<evidence type="ECO:0000256" key="1">
    <source>
        <dbReference type="SAM" id="Coils"/>
    </source>
</evidence>
<feature type="transmembrane region" description="Helical" evidence="2">
    <location>
        <begin position="6"/>
        <end position="39"/>
    </location>
</feature>
<sequence length="123" mass="15131">MRLINFFGWVIIGLIGCHFLILAPTSTVIIIFVLGCLHLRHLKLEEFKQKPNETREQWKRRLRLKQMREEEEEREREAEIRANQHEYEWKAREEQEKKEREWSEQMYGFGVSSKEWHDEHPIL</sequence>
<name>A0ABT7ASC2_9CYAN</name>
<dbReference type="Proteomes" id="UP001235303">
    <property type="component" value="Unassembled WGS sequence"/>
</dbReference>
<dbReference type="RefSeq" id="WP_283753560.1">
    <property type="nucleotide sequence ID" value="NZ_JAQOSP010000068.1"/>
</dbReference>
<keyword evidence="2" id="KW-1133">Transmembrane helix</keyword>
<comment type="caution">
    <text evidence="3">The sequence shown here is derived from an EMBL/GenBank/DDBJ whole genome shotgun (WGS) entry which is preliminary data.</text>
</comment>